<evidence type="ECO:0000256" key="1">
    <source>
        <dbReference type="SAM" id="MobiDB-lite"/>
    </source>
</evidence>
<feature type="compositionally biased region" description="Polar residues" evidence="1">
    <location>
        <begin position="94"/>
        <end position="108"/>
    </location>
</feature>
<feature type="compositionally biased region" description="Polar residues" evidence="1">
    <location>
        <begin position="180"/>
        <end position="191"/>
    </location>
</feature>
<feature type="compositionally biased region" description="Low complexity" evidence="1">
    <location>
        <begin position="902"/>
        <end position="918"/>
    </location>
</feature>
<gene>
    <name evidence="2" type="ORF">SMAR0320_LOCUS22988</name>
</gene>
<name>A0A7S2VGC0_9STRA</name>
<dbReference type="AlphaFoldDB" id="A0A7S2VGC0"/>
<organism evidence="2">
    <name type="scientific">Skeletonema marinoi</name>
    <dbReference type="NCBI Taxonomy" id="267567"/>
    <lineage>
        <taxon>Eukaryota</taxon>
        <taxon>Sar</taxon>
        <taxon>Stramenopiles</taxon>
        <taxon>Ochrophyta</taxon>
        <taxon>Bacillariophyta</taxon>
        <taxon>Coscinodiscophyceae</taxon>
        <taxon>Thalassiosirophycidae</taxon>
        <taxon>Thalassiosirales</taxon>
        <taxon>Skeletonemataceae</taxon>
        <taxon>Skeletonema</taxon>
        <taxon>Skeletonema marinoi-dohrnii complex</taxon>
    </lineage>
</organism>
<feature type="compositionally biased region" description="Polar residues" evidence="1">
    <location>
        <begin position="807"/>
        <end position="833"/>
    </location>
</feature>
<dbReference type="InterPro" id="IPR035992">
    <property type="entry name" value="Ricin_B-like_lectins"/>
</dbReference>
<protein>
    <submittedName>
        <fullName evidence="2">Uncharacterized protein</fullName>
    </submittedName>
</protein>
<feature type="compositionally biased region" description="Basic residues" evidence="1">
    <location>
        <begin position="926"/>
        <end position="935"/>
    </location>
</feature>
<dbReference type="PROSITE" id="PS50231">
    <property type="entry name" value="RICIN_B_LECTIN"/>
    <property type="match status" value="1"/>
</dbReference>
<sequence length="935" mass="99229">MKRTGTKIALAVVATANLSGAQLHQQRRLRRLQNENNDSGMNDLVVDRPNLEVIPDMMETQFQLDSSLSYNLDGGVDISSTLPILPHEDDQSIAVTSHSDQEHISASSDDVESDTDVLVPDNEADAMIRESHNETHHSAGRENYQILKRNGKTSKSEGAKSSKSSNHWNADNHSGKPSHVPTTHSSSNEWSYNGGHSGKGKSAKSSQSPTSKHASEPAPSHNWNWNSNGKATKLFKSKSSGWWSPHPNPSKMPTTTIPTVPTTPTAPPSPYPPLVWKGINGCTPESPCDICTGDCDSNEECMPGLECLKRSGSEQVPGCTSGSIGDIPGADYCYDPSVPPPISPTASPISPTPSPSEGSLPVLEWKGVNGCTPTSPCDVCQGDCDENEDCLGGFECFKRSDGEYTQVPGCAVGGNGDISGADYCYDPNPPSASPTKEPTGNFPTFPPATNPPETGAPTRASLEAFFLQSQAKSSTDTIVSLTRARASDGSRNLQQGSSQNGWCAGGALAPDYYQLLLEECKPNPSSNSSSIPIGKVEQMDQLWSMDSDGYIRSIFNSERCMMVSSSAVQFESPIEIGPCNLDGVLNQFYYESSSFPYTLKLQGEAYASLCVTFLGNEPSRGAEMVLGPCENEAKFGWDFIPEASLGKPTMSPTTSSMPKLRYLGRDACTVNSPCDACYGDCDTNEDCNNGLQCFQRDRGDSTQVPGCAIGGVGDIPGADYCYEGNGPTPSTSPTPPSTLPPLQWRGSNGCSVETPCPICVGDCNTDDDCQNSFSCFKRDSGDDTPVPGCAVGGLGDIPGGDYCYDPNQITNSESSPDKNSQPGFAPTNAQGNFSPPRPTPQTTNGFASSNNVMQTNPATSPIQSNNSPANKQTESTPTVQTANGTPTIPTEPDINLNDDTKSSPGSTTQTSTQNQIPTGSKSSKASPHKKISTNQ</sequence>
<reference evidence="2" key="1">
    <citation type="submission" date="2021-01" db="EMBL/GenBank/DDBJ databases">
        <authorList>
            <person name="Corre E."/>
            <person name="Pelletier E."/>
            <person name="Niang G."/>
            <person name="Scheremetjew M."/>
            <person name="Finn R."/>
            <person name="Kale V."/>
            <person name="Holt S."/>
            <person name="Cochrane G."/>
            <person name="Meng A."/>
            <person name="Brown T."/>
            <person name="Cohen L."/>
        </authorList>
    </citation>
    <scope>NUCLEOTIDE SEQUENCE</scope>
    <source>
        <strain evidence="2">SM1012Den-03</strain>
    </source>
</reference>
<feature type="region of interest" description="Disordered" evidence="1">
    <location>
        <begin position="151"/>
        <end position="229"/>
    </location>
</feature>
<feature type="region of interest" description="Disordered" evidence="1">
    <location>
        <begin position="94"/>
        <end position="116"/>
    </location>
</feature>
<dbReference type="Gene3D" id="2.80.10.50">
    <property type="match status" value="1"/>
</dbReference>
<dbReference type="EMBL" id="HBGZ01032173">
    <property type="protein sequence ID" value="CAD9630653.1"/>
    <property type="molecule type" value="Transcribed_RNA"/>
</dbReference>
<feature type="region of interest" description="Disordered" evidence="1">
    <location>
        <begin position="805"/>
        <end position="935"/>
    </location>
</feature>
<dbReference type="SUPFAM" id="SSF50370">
    <property type="entry name" value="Ricin B-like lectins"/>
    <property type="match status" value="1"/>
</dbReference>
<accession>A0A7S2VGC0</accession>
<evidence type="ECO:0000313" key="2">
    <source>
        <dbReference type="EMBL" id="CAD9630653.1"/>
    </source>
</evidence>
<feature type="compositionally biased region" description="Polar residues" evidence="1">
    <location>
        <begin position="840"/>
        <end position="888"/>
    </location>
</feature>
<proteinExistence type="predicted"/>
<feature type="region of interest" description="Disordered" evidence="1">
    <location>
        <begin position="237"/>
        <end position="256"/>
    </location>
</feature>